<dbReference type="EMBL" id="BAAAMK010000001">
    <property type="protein sequence ID" value="GAA1938448.1"/>
    <property type="molecule type" value="Genomic_DNA"/>
</dbReference>
<reference evidence="9 10" key="1">
    <citation type="journal article" date="2019" name="Int. J. Syst. Evol. Microbiol.">
        <title>The Global Catalogue of Microorganisms (GCM) 10K type strain sequencing project: providing services to taxonomists for standard genome sequencing and annotation.</title>
        <authorList>
            <consortium name="The Broad Institute Genomics Platform"/>
            <consortium name="The Broad Institute Genome Sequencing Center for Infectious Disease"/>
            <person name="Wu L."/>
            <person name="Ma J."/>
        </authorList>
    </citation>
    <scope>NUCLEOTIDE SEQUENCE [LARGE SCALE GENOMIC DNA]</scope>
    <source>
        <strain evidence="9 10">JCM 13584</strain>
    </source>
</reference>
<keyword evidence="4 7" id="KW-0812">Transmembrane</keyword>
<dbReference type="CDD" id="cd06261">
    <property type="entry name" value="TM_PBP2"/>
    <property type="match status" value="1"/>
</dbReference>
<feature type="transmembrane region" description="Helical" evidence="7">
    <location>
        <begin position="209"/>
        <end position="232"/>
    </location>
</feature>
<dbReference type="InterPro" id="IPR035906">
    <property type="entry name" value="MetI-like_sf"/>
</dbReference>
<evidence type="ECO:0000256" key="6">
    <source>
        <dbReference type="ARBA" id="ARBA00023136"/>
    </source>
</evidence>
<comment type="similarity">
    <text evidence="7">Belongs to the binding-protein-dependent transport system permease family.</text>
</comment>
<keyword evidence="6 7" id="KW-0472">Membrane</keyword>
<accession>A0ABN2PZ07</accession>
<dbReference type="PROSITE" id="PS50928">
    <property type="entry name" value="ABC_TM1"/>
    <property type="match status" value="1"/>
</dbReference>
<feature type="transmembrane region" description="Helical" evidence="7">
    <location>
        <begin position="257"/>
        <end position="279"/>
    </location>
</feature>
<dbReference type="Gene3D" id="1.10.3720.10">
    <property type="entry name" value="MetI-like"/>
    <property type="match status" value="1"/>
</dbReference>
<dbReference type="SUPFAM" id="SSF161098">
    <property type="entry name" value="MetI-like"/>
    <property type="match status" value="1"/>
</dbReference>
<protein>
    <submittedName>
        <fullName evidence="9">Carbohydrate ABC transporter permease</fullName>
    </submittedName>
</protein>
<evidence type="ECO:0000256" key="3">
    <source>
        <dbReference type="ARBA" id="ARBA00022475"/>
    </source>
</evidence>
<dbReference type="Pfam" id="PF00528">
    <property type="entry name" value="BPD_transp_1"/>
    <property type="match status" value="1"/>
</dbReference>
<keyword evidence="3" id="KW-1003">Cell membrane</keyword>
<dbReference type="Proteomes" id="UP001499954">
    <property type="component" value="Unassembled WGS sequence"/>
</dbReference>
<dbReference type="PANTHER" id="PTHR32243:SF18">
    <property type="entry name" value="INNER MEMBRANE ABC TRANSPORTER PERMEASE PROTEIN YCJP"/>
    <property type="match status" value="1"/>
</dbReference>
<dbReference type="RefSeq" id="WP_157416234.1">
    <property type="nucleotide sequence ID" value="NZ_BAAAMK010000001.1"/>
</dbReference>
<organism evidence="9 10">
    <name type="scientific">Agromyces allii</name>
    <dbReference type="NCBI Taxonomy" id="393607"/>
    <lineage>
        <taxon>Bacteria</taxon>
        <taxon>Bacillati</taxon>
        <taxon>Actinomycetota</taxon>
        <taxon>Actinomycetes</taxon>
        <taxon>Micrococcales</taxon>
        <taxon>Microbacteriaceae</taxon>
        <taxon>Agromyces</taxon>
    </lineage>
</organism>
<evidence type="ECO:0000256" key="1">
    <source>
        <dbReference type="ARBA" id="ARBA00004651"/>
    </source>
</evidence>
<gene>
    <name evidence="9" type="ORF">GCM10009717_01080</name>
</gene>
<name>A0ABN2PZ07_9MICO</name>
<evidence type="ECO:0000256" key="5">
    <source>
        <dbReference type="ARBA" id="ARBA00022989"/>
    </source>
</evidence>
<feature type="domain" description="ABC transmembrane type-1" evidence="8">
    <location>
        <begin position="84"/>
        <end position="275"/>
    </location>
</feature>
<evidence type="ECO:0000313" key="10">
    <source>
        <dbReference type="Proteomes" id="UP001499954"/>
    </source>
</evidence>
<evidence type="ECO:0000259" key="8">
    <source>
        <dbReference type="PROSITE" id="PS50928"/>
    </source>
</evidence>
<comment type="subcellular location">
    <subcellularLocation>
        <location evidence="1 7">Cell membrane</location>
        <topology evidence="1 7">Multi-pass membrane protein</topology>
    </subcellularLocation>
</comment>
<dbReference type="InterPro" id="IPR050901">
    <property type="entry name" value="BP-dep_ABC_trans_perm"/>
</dbReference>
<evidence type="ECO:0000313" key="9">
    <source>
        <dbReference type="EMBL" id="GAA1938448.1"/>
    </source>
</evidence>
<feature type="transmembrane region" description="Helical" evidence="7">
    <location>
        <begin position="116"/>
        <end position="141"/>
    </location>
</feature>
<keyword evidence="2 7" id="KW-0813">Transport</keyword>
<evidence type="ECO:0000256" key="7">
    <source>
        <dbReference type="RuleBase" id="RU363032"/>
    </source>
</evidence>
<dbReference type="PANTHER" id="PTHR32243">
    <property type="entry name" value="MALTOSE TRANSPORT SYSTEM PERMEASE-RELATED"/>
    <property type="match status" value="1"/>
</dbReference>
<evidence type="ECO:0000256" key="4">
    <source>
        <dbReference type="ARBA" id="ARBA00022692"/>
    </source>
</evidence>
<feature type="transmembrane region" description="Helical" evidence="7">
    <location>
        <begin position="153"/>
        <end position="171"/>
    </location>
</feature>
<sequence length="289" mass="30939">MTATAALTTTGARRRHPRRRRREPVAFGFRLVLYVLYAVPLIWIVLTSLKSQGEVLSSQASILFTPTLEAYAEALADPALGSSLRQSVIISGGTTLLCLALAVPAAYAIARVRAGIAIAALSALVILQMIPQTANLIPLFWLLGRFGLLDTDLGLILADAALLLPWAILLLRPFFAAVPVSIEEASRIDGAGTLRGFVSVALPLARNGVLTVSAIVFLVSWGEFLYGITFMLSPDNYPMSALIAVQAGAYGVDWPSMMAFAVISAVPVFIVYVFSYRLLRTGLTMGAVK</sequence>
<feature type="transmembrane region" description="Helical" evidence="7">
    <location>
        <begin position="88"/>
        <end position="109"/>
    </location>
</feature>
<comment type="caution">
    <text evidence="9">The sequence shown here is derived from an EMBL/GenBank/DDBJ whole genome shotgun (WGS) entry which is preliminary data.</text>
</comment>
<feature type="transmembrane region" description="Helical" evidence="7">
    <location>
        <begin position="24"/>
        <end position="46"/>
    </location>
</feature>
<dbReference type="InterPro" id="IPR000515">
    <property type="entry name" value="MetI-like"/>
</dbReference>
<evidence type="ECO:0000256" key="2">
    <source>
        <dbReference type="ARBA" id="ARBA00022448"/>
    </source>
</evidence>
<proteinExistence type="inferred from homology"/>
<keyword evidence="5 7" id="KW-1133">Transmembrane helix</keyword>
<keyword evidence="10" id="KW-1185">Reference proteome</keyword>